<evidence type="ECO:0000313" key="2">
    <source>
        <dbReference type="EMBL" id="OOG25658.1"/>
    </source>
</evidence>
<feature type="transmembrane region" description="Helical" evidence="1">
    <location>
        <begin position="51"/>
        <end position="74"/>
    </location>
</feature>
<name>A0A1V3NLA7_9GAMM</name>
<comment type="caution">
    <text evidence="2">The sequence shown here is derived from an EMBL/GenBank/DDBJ whole genome shotgun (WGS) entry which is preliminary data.</text>
</comment>
<gene>
    <name evidence="2" type="ORF">B1C78_06005</name>
</gene>
<protein>
    <submittedName>
        <fullName evidence="2">Uncharacterized protein</fullName>
    </submittedName>
</protein>
<keyword evidence="1" id="KW-0472">Membrane</keyword>
<dbReference type="Proteomes" id="UP000189462">
    <property type="component" value="Unassembled WGS sequence"/>
</dbReference>
<dbReference type="AlphaFoldDB" id="A0A1V3NLA7"/>
<dbReference type="RefSeq" id="WP_077278236.1">
    <property type="nucleotide sequence ID" value="NZ_MVBK01000035.1"/>
</dbReference>
<accession>A0A1V3NLA7</accession>
<evidence type="ECO:0000313" key="3">
    <source>
        <dbReference type="Proteomes" id="UP000189462"/>
    </source>
</evidence>
<organism evidence="2 3">
    <name type="scientific">Thioalkalivibrio denitrificans</name>
    <dbReference type="NCBI Taxonomy" id="108003"/>
    <lineage>
        <taxon>Bacteria</taxon>
        <taxon>Pseudomonadati</taxon>
        <taxon>Pseudomonadota</taxon>
        <taxon>Gammaproteobacteria</taxon>
        <taxon>Chromatiales</taxon>
        <taxon>Ectothiorhodospiraceae</taxon>
        <taxon>Thioalkalivibrio</taxon>
    </lineage>
</organism>
<proteinExistence type="predicted"/>
<keyword evidence="3" id="KW-1185">Reference proteome</keyword>
<dbReference type="EMBL" id="MVBK01000035">
    <property type="protein sequence ID" value="OOG25658.1"/>
    <property type="molecule type" value="Genomic_DNA"/>
</dbReference>
<keyword evidence="1" id="KW-1133">Transmembrane helix</keyword>
<sequence length="290" mass="32637">MDLVRKYLLVGLLWGIILGYGAVAIATGLGVTVLFLIVYGEGPWGEGTGTLLYGLAIAGFTAAVLICSTVGYLFGRRMQSLSLEASELAIEHRRAHILIATAIVAAFLGAYQLYAQHTALTVRQGYLEQMLDARQTVADVRATHRRDGRGIDIALITRGERAGMHALELLVRDSEDRLLERQRHELELPDREAYRVLTVDYADLIRAVVEREYRGQEPVVHRGTLSVIARLAPLLEPQELRTLPRHAATHYLAPDSPFYSERRFDYPIEFRFEEGRHWVVVEGERHPVAR</sequence>
<evidence type="ECO:0000256" key="1">
    <source>
        <dbReference type="SAM" id="Phobius"/>
    </source>
</evidence>
<reference evidence="2 3" key="1">
    <citation type="submission" date="2017-02" db="EMBL/GenBank/DDBJ databases">
        <title>Genomic diversity within the haloalkaliphilic genus Thioalkalivibrio.</title>
        <authorList>
            <person name="Ahn A.-C."/>
            <person name="Meier-Kolthoff J."/>
            <person name="Overmars L."/>
            <person name="Richter M."/>
            <person name="Woyke T."/>
            <person name="Sorokin D.Y."/>
            <person name="Muyzer G."/>
        </authorList>
    </citation>
    <scope>NUCLEOTIDE SEQUENCE [LARGE SCALE GENOMIC DNA]</scope>
    <source>
        <strain evidence="2 3">ALJD</strain>
    </source>
</reference>
<keyword evidence="1" id="KW-0812">Transmembrane</keyword>
<feature type="transmembrane region" description="Helical" evidence="1">
    <location>
        <begin position="95"/>
        <end position="114"/>
    </location>
</feature>
<feature type="transmembrane region" description="Helical" evidence="1">
    <location>
        <begin position="12"/>
        <end position="39"/>
    </location>
</feature>